<organism evidence="3 4">
    <name type="scientific">Algoriphagus jejuensis</name>
    <dbReference type="NCBI Taxonomy" id="419934"/>
    <lineage>
        <taxon>Bacteria</taxon>
        <taxon>Pseudomonadati</taxon>
        <taxon>Bacteroidota</taxon>
        <taxon>Cytophagia</taxon>
        <taxon>Cytophagales</taxon>
        <taxon>Cyclobacteriaceae</taxon>
        <taxon>Algoriphagus</taxon>
    </lineage>
</organism>
<feature type="domain" description="Copper-binding protein MbnP-like" evidence="2">
    <location>
        <begin position="41"/>
        <end position="261"/>
    </location>
</feature>
<reference evidence="3 4" key="1">
    <citation type="journal article" date="2019" name="Int. J. Syst. Evol. Microbiol.">
        <title>The Global Catalogue of Microorganisms (GCM) 10K type strain sequencing project: providing services to taxonomists for standard genome sequencing and annotation.</title>
        <authorList>
            <consortium name="The Broad Institute Genomics Platform"/>
            <consortium name="The Broad Institute Genome Sequencing Center for Infectious Disease"/>
            <person name="Wu L."/>
            <person name="Ma J."/>
        </authorList>
    </citation>
    <scope>NUCLEOTIDE SEQUENCE [LARGE SCALE GENOMIC DNA]</scope>
    <source>
        <strain evidence="3 4">JCM 16112</strain>
    </source>
</reference>
<dbReference type="Proteomes" id="UP001500469">
    <property type="component" value="Unassembled WGS sequence"/>
</dbReference>
<feature type="chain" id="PRO_5045789199" description="Copper-binding protein MbnP-like domain-containing protein" evidence="1">
    <location>
        <begin position="25"/>
        <end position="292"/>
    </location>
</feature>
<evidence type="ECO:0000313" key="3">
    <source>
        <dbReference type="EMBL" id="GAA0880526.1"/>
    </source>
</evidence>
<evidence type="ECO:0000259" key="2">
    <source>
        <dbReference type="Pfam" id="PF20243"/>
    </source>
</evidence>
<proteinExistence type="predicted"/>
<evidence type="ECO:0000256" key="1">
    <source>
        <dbReference type="SAM" id="SignalP"/>
    </source>
</evidence>
<accession>A0ABN1N3U5</accession>
<name>A0ABN1N3U5_9BACT</name>
<dbReference type="RefSeq" id="WP_343853941.1">
    <property type="nucleotide sequence ID" value="NZ_BAAAFI010000045.1"/>
</dbReference>
<dbReference type="Pfam" id="PF20243">
    <property type="entry name" value="MbnP"/>
    <property type="match status" value="1"/>
</dbReference>
<dbReference type="EMBL" id="BAAAFI010000045">
    <property type="protein sequence ID" value="GAA0880526.1"/>
    <property type="molecule type" value="Genomic_DNA"/>
</dbReference>
<sequence length="292" mass="32174">MKNLSQTIQSAFFQFLLFAGIALATTACIQDDSGPDSSKSGEFSLEFDNIVGEETFGLAPRKYVNAKGEEFSITTLQYFISNIKLYTETGAEYIVPQEDSYFLIQGSARDSRFAKVTVPEGDYTKVSFILGVDSLRNTMPVEERTGVLSFDPSHGHAGGGMYWGWNSGYIFFKMEGTCPLISDDQQGDPTGNKQFRYHIGGFGGYSAPTLNNIKEVTMDLKQGGISQVREGLRSNVHLFVDVMKVFDGENSISIPEYPTVMFSGFSVNVANNFPGMFSHDHTENFSKGTDGL</sequence>
<keyword evidence="1" id="KW-0732">Signal</keyword>
<dbReference type="InterPro" id="IPR046863">
    <property type="entry name" value="MbnP-like_dom"/>
</dbReference>
<feature type="signal peptide" evidence="1">
    <location>
        <begin position="1"/>
        <end position="24"/>
    </location>
</feature>
<dbReference type="PROSITE" id="PS51257">
    <property type="entry name" value="PROKAR_LIPOPROTEIN"/>
    <property type="match status" value="1"/>
</dbReference>
<gene>
    <name evidence="3" type="ORF">GCM10009119_34960</name>
</gene>
<protein>
    <recommendedName>
        <fullName evidence="2">Copper-binding protein MbnP-like domain-containing protein</fullName>
    </recommendedName>
</protein>
<keyword evidence="4" id="KW-1185">Reference proteome</keyword>
<evidence type="ECO:0000313" key="4">
    <source>
        <dbReference type="Proteomes" id="UP001500469"/>
    </source>
</evidence>
<comment type="caution">
    <text evidence="3">The sequence shown here is derived from an EMBL/GenBank/DDBJ whole genome shotgun (WGS) entry which is preliminary data.</text>
</comment>